<comment type="caution">
    <text evidence="2">The sequence shown here is derived from an EMBL/GenBank/DDBJ whole genome shotgun (WGS) entry which is preliminary data.</text>
</comment>
<dbReference type="InterPro" id="IPR023796">
    <property type="entry name" value="Serpin_dom"/>
</dbReference>
<dbReference type="EMBL" id="VXAI01002702">
    <property type="protein sequence ID" value="NXJ73099.1"/>
    <property type="molecule type" value="Genomic_DNA"/>
</dbReference>
<evidence type="ECO:0000259" key="1">
    <source>
        <dbReference type="Pfam" id="PF00079"/>
    </source>
</evidence>
<dbReference type="SUPFAM" id="SSF56574">
    <property type="entry name" value="Serpins"/>
    <property type="match status" value="1"/>
</dbReference>
<organism evidence="2 3">
    <name type="scientific">Rostratula benghalensis</name>
    <name type="common">greater painted-snipe</name>
    <dbReference type="NCBI Taxonomy" id="118793"/>
    <lineage>
        <taxon>Eukaryota</taxon>
        <taxon>Metazoa</taxon>
        <taxon>Chordata</taxon>
        <taxon>Craniata</taxon>
        <taxon>Vertebrata</taxon>
        <taxon>Euteleostomi</taxon>
        <taxon>Archelosauria</taxon>
        <taxon>Archosauria</taxon>
        <taxon>Dinosauria</taxon>
        <taxon>Saurischia</taxon>
        <taxon>Theropoda</taxon>
        <taxon>Coelurosauria</taxon>
        <taxon>Aves</taxon>
        <taxon>Neognathae</taxon>
        <taxon>Neoaves</taxon>
        <taxon>Charadriiformes</taxon>
        <taxon>Rostratulidae</taxon>
        <taxon>Rostratula</taxon>
    </lineage>
</organism>
<feature type="non-terminal residue" evidence="2">
    <location>
        <position position="80"/>
    </location>
</feature>
<gene>
    <name evidence="2" type="primary">Serpine1</name>
    <name evidence="2" type="ORF">ROSBEN_R15631</name>
</gene>
<dbReference type="Pfam" id="PF00079">
    <property type="entry name" value="Serpin"/>
    <property type="match status" value="1"/>
</dbReference>
<dbReference type="Gene3D" id="3.30.497.10">
    <property type="entry name" value="Antithrombin, subunit I, domain 2"/>
    <property type="match status" value="1"/>
</dbReference>
<dbReference type="InterPro" id="IPR036186">
    <property type="entry name" value="Serpin_sf"/>
</dbReference>
<dbReference type="Proteomes" id="UP000545435">
    <property type="component" value="Unassembled WGS sequence"/>
</dbReference>
<name>A0A7L0DQV7_9CHAR</name>
<protein>
    <submittedName>
        <fullName evidence="2">PAI1 inhibitor</fullName>
    </submittedName>
</protein>
<evidence type="ECO:0000313" key="3">
    <source>
        <dbReference type="Proteomes" id="UP000545435"/>
    </source>
</evidence>
<dbReference type="AlphaFoldDB" id="A0A7L0DQV7"/>
<sequence>GAGPPVRGKVAQLVADFGLRLFREAVGQGGDTNVILDPQGATAILVALQLATAGDTRHQLQVAMGFDVQGEGPRGPRPHG</sequence>
<reference evidence="2 3" key="1">
    <citation type="submission" date="2019-09" db="EMBL/GenBank/DDBJ databases">
        <title>Bird 10,000 Genomes (B10K) Project - Family phase.</title>
        <authorList>
            <person name="Zhang G."/>
        </authorList>
    </citation>
    <scope>NUCLEOTIDE SEQUENCE [LARGE SCALE GENOMIC DNA]</scope>
    <source>
        <strain evidence="2">B10K-DU-006-20</strain>
        <tissue evidence="2">Mixed tissue sample</tissue>
    </source>
</reference>
<evidence type="ECO:0000313" key="2">
    <source>
        <dbReference type="EMBL" id="NXJ73099.1"/>
    </source>
</evidence>
<accession>A0A7L0DQV7</accession>
<keyword evidence="3" id="KW-1185">Reference proteome</keyword>
<feature type="domain" description="Serpin" evidence="1">
    <location>
        <begin position="14"/>
        <end position="68"/>
    </location>
</feature>
<proteinExistence type="predicted"/>
<dbReference type="InterPro" id="IPR042178">
    <property type="entry name" value="Serpin_sf_1"/>
</dbReference>
<feature type="non-terminal residue" evidence="2">
    <location>
        <position position="1"/>
    </location>
</feature>